<keyword evidence="4" id="KW-1185">Reference proteome</keyword>
<evidence type="ECO:0008006" key="5">
    <source>
        <dbReference type="Google" id="ProtNLM"/>
    </source>
</evidence>
<feature type="compositionally biased region" description="Gly residues" evidence="1">
    <location>
        <begin position="120"/>
        <end position="140"/>
    </location>
</feature>
<sequence>MERPAQRYSETRRRLHSGLIALIVILHIAALYGLTRAFAPQVTATIERSVVEAFTVTITAPPDDLPEVPDEGMAGDAGKQAVPQPVTAPTPRVTPKPDRQLPRASSTGDASTSGARDSGEGTGASGIGEGTGSGDEGSGQGSSMATGPVKTAGTINSARDYPVPEGGREVRFGTAVRIALLVGTDGLPKRCRVFRSSGLPDTDARTCELAMARFRFEPARNARGQRIEAEFGWEQRFHRAE</sequence>
<feature type="region of interest" description="Disordered" evidence="1">
    <location>
        <begin position="60"/>
        <end position="162"/>
    </location>
</feature>
<gene>
    <name evidence="3" type="ORF">VRS74_05030</name>
</gene>
<proteinExistence type="predicted"/>
<organism evidence="3 4">
    <name type="scientific">Altererythrobacter litoralis</name>
    <dbReference type="NCBI Taxonomy" id="3113904"/>
    <lineage>
        <taxon>Bacteria</taxon>
        <taxon>Pseudomonadati</taxon>
        <taxon>Pseudomonadota</taxon>
        <taxon>Alphaproteobacteria</taxon>
        <taxon>Sphingomonadales</taxon>
        <taxon>Erythrobacteraceae</taxon>
        <taxon>Altererythrobacter</taxon>
    </lineage>
</organism>
<feature type="transmembrane region" description="Helical" evidence="2">
    <location>
        <begin position="20"/>
        <end position="39"/>
    </location>
</feature>
<evidence type="ECO:0000313" key="3">
    <source>
        <dbReference type="EMBL" id="MEE1877046.1"/>
    </source>
</evidence>
<dbReference type="SUPFAM" id="SSF74653">
    <property type="entry name" value="TolA/TonB C-terminal domain"/>
    <property type="match status" value="1"/>
</dbReference>
<protein>
    <recommendedName>
        <fullName evidence="5">TonB family protein</fullName>
    </recommendedName>
</protein>
<keyword evidence="2" id="KW-1133">Transmembrane helix</keyword>
<evidence type="ECO:0000256" key="1">
    <source>
        <dbReference type="SAM" id="MobiDB-lite"/>
    </source>
</evidence>
<comment type="caution">
    <text evidence="3">The sequence shown here is derived from an EMBL/GenBank/DDBJ whole genome shotgun (WGS) entry which is preliminary data.</text>
</comment>
<dbReference type="Proteomes" id="UP001343492">
    <property type="component" value="Unassembled WGS sequence"/>
</dbReference>
<name>A0ABU7GDP7_9SPHN</name>
<reference evidence="3 4" key="1">
    <citation type="submission" date="2024-01" db="EMBL/GenBank/DDBJ databases">
        <title>The genome sequence of Erythrobacteraceae sp. strain 1XM1-14.</title>
        <authorList>
            <person name="Liu Y."/>
        </authorList>
    </citation>
    <scope>NUCLEOTIDE SEQUENCE [LARGE SCALE GENOMIC DNA]</scope>
    <source>
        <strain evidence="3 4">1XM1-14</strain>
    </source>
</reference>
<dbReference type="RefSeq" id="WP_354144157.1">
    <property type="nucleotide sequence ID" value="NZ_JAZDQV010000004.1"/>
</dbReference>
<keyword evidence="2" id="KW-0472">Membrane</keyword>
<keyword evidence="2" id="KW-0812">Transmembrane</keyword>
<dbReference type="EMBL" id="JAZDQV010000004">
    <property type="protein sequence ID" value="MEE1877046.1"/>
    <property type="molecule type" value="Genomic_DNA"/>
</dbReference>
<accession>A0ABU7GDP7</accession>
<evidence type="ECO:0000256" key="2">
    <source>
        <dbReference type="SAM" id="Phobius"/>
    </source>
</evidence>
<feature type="compositionally biased region" description="Low complexity" evidence="1">
    <location>
        <begin position="104"/>
        <end position="115"/>
    </location>
</feature>
<evidence type="ECO:0000313" key="4">
    <source>
        <dbReference type="Proteomes" id="UP001343492"/>
    </source>
</evidence>